<evidence type="ECO:0000313" key="2">
    <source>
        <dbReference type="EMBL" id="OIQ64796.1"/>
    </source>
</evidence>
<feature type="region of interest" description="Disordered" evidence="1">
    <location>
        <begin position="215"/>
        <end position="279"/>
    </location>
</feature>
<evidence type="ECO:0000256" key="1">
    <source>
        <dbReference type="SAM" id="MobiDB-lite"/>
    </source>
</evidence>
<proteinExistence type="predicted"/>
<sequence>MQARLGLLDRDAHPAWRFCRIHPRQHHLIQRQAQLARDRAVHQQDPPLNRPIIAKAKHRSREDLAARHPAQHPRRDQRQRHRSGLHLLWPAPRQSAAQKDRDPQQPHQPPPRLLREAEIEADANAKAHRHPGEQLAPLGRKRVRQRRQAGHPCSLRSDCLDSRERLRPHGFRKVNAHVRGSTNAPRRDPVRPLTDRLSAHRRRAHRAVQLALRARSRRQVPAAHRRHRPRTLHPRGDRGDSARADLARARLGRRGGQPVRTTPPPRRCRARDAGARRGL</sequence>
<dbReference type="EMBL" id="MLJW01007831">
    <property type="protein sequence ID" value="OIQ64796.1"/>
    <property type="molecule type" value="Genomic_DNA"/>
</dbReference>
<feature type="region of interest" description="Disordered" evidence="1">
    <location>
        <begin position="31"/>
        <end position="81"/>
    </location>
</feature>
<feature type="region of interest" description="Disordered" evidence="1">
    <location>
        <begin position="126"/>
        <end position="156"/>
    </location>
</feature>
<accession>A0A1J5PBD9</accession>
<feature type="region of interest" description="Disordered" evidence="1">
    <location>
        <begin position="170"/>
        <end position="191"/>
    </location>
</feature>
<gene>
    <name evidence="2" type="ORF">GALL_536520</name>
</gene>
<feature type="region of interest" description="Disordered" evidence="1">
    <location>
        <begin position="93"/>
        <end position="112"/>
    </location>
</feature>
<feature type="compositionally biased region" description="Basic and acidic residues" evidence="1">
    <location>
        <begin position="234"/>
        <end position="248"/>
    </location>
</feature>
<reference evidence="2" key="1">
    <citation type="submission" date="2016-10" db="EMBL/GenBank/DDBJ databases">
        <title>Sequence of Gallionella enrichment culture.</title>
        <authorList>
            <person name="Poehlein A."/>
            <person name="Muehling M."/>
            <person name="Daniel R."/>
        </authorList>
    </citation>
    <scope>NUCLEOTIDE SEQUENCE</scope>
</reference>
<dbReference type="AlphaFoldDB" id="A0A1J5PBD9"/>
<comment type="caution">
    <text evidence="2">The sequence shown here is derived from an EMBL/GenBank/DDBJ whole genome shotgun (WGS) entry which is preliminary data.</text>
</comment>
<feature type="compositionally biased region" description="Basic residues" evidence="1">
    <location>
        <begin position="215"/>
        <end position="233"/>
    </location>
</feature>
<organism evidence="2">
    <name type="scientific">mine drainage metagenome</name>
    <dbReference type="NCBI Taxonomy" id="410659"/>
    <lineage>
        <taxon>unclassified sequences</taxon>
        <taxon>metagenomes</taxon>
        <taxon>ecological metagenomes</taxon>
    </lineage>
</organism>
<feature type="compositionally biased region" description="Basic and acidic residues" evidence="1">
    <location>
        <begin position="270"/>
        <end position="279"/>
    </location>
</feature>
<feature type="compositionally biased region" description="Basic residues" evidence="1">
    <location>
        <begin position="139"/>
        <end position="149"/>
    </location>
</feature>
<feature type="compositionally biased region" description="Basic residues" evidence="1">
    <location>
        <begin position="69"/>
        <end position="81"/>
    </location>
</feature>
<name>A0A1J5PBD9_9ZZZZ</name>
<protein>
    <submittedName>
        <fullName evidence="2">Uncharacterized protein</fullName>
    </submittedName>
</protein>